<feature type="compositionally biased region" description="Polar residues" evidence="1">
    <location>
        <begin position="62"/>
        <end position="72"/>
    </location>
</feature>
<keyword evidence="2" id="KW-0812">Transmembrane</keyword>
<sequence>MHGEPEAPAAAGPVSLPLGLGVAGVLVLYVAALAGYLVYRRRRRRAGHRLIEDALMGKGSRADSSPTVRRQPSNSNNNHDHKSSGVTFRMDVGSLRAGAAAAEKERAAALHLASLPQCAVWLWTDGSAAGGVARGGAGAVLVWPDEEAEELRAPAGQLCSSYRAEMVALVTGLETLTQKDRDQDLPIVVCTDSLSAVATLRNGPAAQTSPLGERSELASSPSHGSAGSSEVNERLPEPALATLVGADRQAHILDDDDDLRLVPAGPLARPC</sequence>
<feature type="transmembrane region" description="Helical" evidence="2">
    <location>
        <begin position="20"/>
        <end position="39"/>
    </location>
</feature>
<evidence type="ECO:0000313" key="5">
    <source>
        <dbReference type="Proteomes" id="UP000440578"/>
    </source>
</evidence>
<name>A0A6A4VFY2_AMPAM</name>
<feature type="compositionally biased region" description="Low complexity" evidence="1">
    <location>
        <begin position="218"/>
        <end position="229"/>
    </location>
</feature>
<comment type="caution">
    <text evidence="4">The sequence shown here is derived from an EMBL/GenBank/DDBJ whole genome shotgun (WGS) entry which is preliminary data.</text>
</comment>
<dbReference type="InterPro" id="IPR036397">
    <property type="entry name" value="RNaseH_sf"/>
</dbReference>
<evidence type="ECO:0000313" key="4">
    <source>
        <dbReference type="EMBL" id="KAF0290474.1"/>
    </source>
</evidence>
<protein>
    <recommendedName>
        <fullName evidence="3">RNase H type-1 domain-containing protein</fullName>
    </recommendedName>
</protein>
<dbReference type="OrthoDB" id="6369833at2759"/>
<evidence type="ECO:0000259" key="3">
    <source>
        <dbReference type="Pfam" id="PF00075"/>
    </source>
</evidence>
<evidence type="ECO:0000256" key="2">
    <source>
        <dbReference type="SAM" id="Phobius"/>
    </source>
</evidence>
<accession>A0A6A4VFY2</accession>
<dbReference type="Pfam" id="PF00075">
    <property type="entry name" value="RNase_H"/>
    <property type="match status" value="1"/>
</dbReference>
<evidence type="ECO:0000256" key="1">
    <source>
        <dbReference type="SAM" id="MobiDB-lite"/>
    </source>
</evidence>
<feature type="domain" description="RNase H type-1" evidence="3">
    <location>
        <begin position="119"/>
        <end position="199"/>
    </location>
</feature>
<organism evidence="4 5">
    <name type="scientific">Amphibalanus amphitrite</name>
    <name type="common">Striped barnacle</name>
    <name type="synonym">Balanus amphitrite</name>
    <dbReference type="NCBI Taxonomy" id="1232801"/>
    <lineage>
        <taxon>Eukaryota</taxon>
        <taxon>Metazoa</taxon>
        <taxon>Ecdysozoa</taxon>
        <taxon>Arthropoda</taxon>
        <taxon>Crustacea</taxon>
        <taxon>Multicrustacea</taxon>
        <taxon>Cirripedia</taxon>
        <taxon>Thoracica</taxon>
        <taxon>Thoracicalcarea</taxon>
        <taxon>Balanomorpha</taxon>
        <taxon>Balanoidea</taxon>
        <taxon>Balanidae</taxon>
        <taxon>Amphibalaninae</taxon>
        <taxon>Amphibalanus</taxon>
    </lineage>
</organism>
<keyword evidence="2" id="KW-0472">Membrane</keyword>
<keyword evidence="2" id="KW-1133">Transmembrane helix</keyword>
<dbReference type="GO" id="GO:0003676">
    <property type="term" value="F:nucleic acid binding"/>
    <property type="evidence" value="ECO:0007669"/>
    <property type="project" value="InterPro"/>
</dbReference>
<feature type="region of interest" description="Disordered" evidence="1">
    <location>
        <begin position="57"/>
        <end position="86"/>
    </location>
</feature>
<reference evidence="4 5" key="1">
    <citation type="submission" date="2019-07" db="EMBL/GenBank/DDBJ databases">
        <title>Draft genome assembly of a fouling barnacle, Amphibalanus amphitrite (Darwin, 1854): The first reference genome for Thecostraca.</title>
        <authorList>
            <person name="Kim W."/>
        </authorList>
    </citation>
    <scope>NUCLEOTIDE SEQUENCE [LARGE SCALE GENOMIC DNA]</scope>
    <source>
        <strain evidence="4">SNU_AA5</strain>
        <tissue evidence="4">Soma without cirri and trophi</tissue>
    </source>
</reference>
<proteinExistence type="predicted"/>
<dbReference type="SUPFAM" id="SSF53098">
    <property type="entry name" value="Ribonuclease H-like"/>
    <property type="match status" value="1"/>
</dbReference>
<dbReference type="Gene3D" id="3.30.420.10">
    <property type="entry name" value="Ribonuclease H-like superfamily/Ribonuclease H"/>
    <property type="match status" value="1"/>
</dbReference>
<dbReference type="EMBL" id="VIIS01001953">
    <property type="protein sequence ID" value="KAF0290474.1"/>
    <property type="molecule type" value="Genomic_DNA"/>
</dbReference>
<keyword evidence="5" id="KW-1185">Reference proteome</keyword>
<dbReference type="GO" id="GO:0004523">
    <property type="term" value="F:RNA-DNA hybrid ribonuclease activity"/>
    <property type="evidence" value="ECO:0007669"/>
    <property type="project" value="InterPro"/>
</dbReference>
<dbReference type="InterPro" id="IPR012337">
    <property type="entry name" value="RNaseH-like_sf"/>
</dbReference>
<dbReference type="Proteomes" id="UP000440578">
    <property type="component" value="Unassembled WGS sequence"/>
</dbReference>
<gene>
    <name evidence="4" type="ORF">FJT64_001225</name>
</gene>
<feature type="region of interest" description="Disordered" evidence="1">
    <location>
        <begin position="204"/>
        <end position="239"/>
    </location>
</feature>
<dbReference type="AlphaFoldDB" id="A0A6A4VFY2"/>
<dbReference type="InterPro" id="IPR002156">
    <property type="entry name" value="RNaseH_domain"/>
</dbReference>